<comment type="similarity">
    <text evidence="1">Belongs to the cyclin family. Cyclin AB subfamily.</text>
</comment>
<feature type="domain" description="Cyclin C-terminal" evidence="9">
    <location>
        <begin position="436"/>
        <end position="553"/>
    </location>
</feature>
<dbReference type="CDD" id="cd20511">
    <property type="entry name" value="CYCLIN_AtCycB-like_rpt2"/>
    <property type="match status" value="1"/>
</dbReference>
<dbReference type="InterPro" id="IPR039361">
    <property type="entry name" value="Cyclin"/>
</dbReference>
<evidence type="ECO:0000256" key="7">
    <source>
        <dbReference type="RuleBase" id="RU000383"/>
    </source>
</evidence>
<keyword evidence="11" id="KW-1185">Reference proteome</keyword>
<dbReference type="InterPro" id="IPR013763">
    <property type="entry name" value="Cyclin-like_dom"/>
</dbReference>
<evidence type="ECO:0000256" key="3">
    <source>
        <dbReference type="ARBA" id="ARBA00023127"/>
    </source>
</evidence>
<feature type="domain" description="Cyclin-like" evidence="8">
    <location>
        <begin position="440"/>
        <end position="522"/>
    </location>
</feature>
<dbReference type="Gene3D" id="3.30.559.10">
    <property type="entry name" value="Chloramphenicol acetyltransferase-like domain"/>
    <property type="match status" value="1"/>
</dbReference>
<protein>
    <submittedName>
        <fullName evidence="10">Uncharacterized protein</fullName>
    </submittedName>
</protein>
<evidence type="ECO:0000313" key="10">
    <source>
        <dbReference type="EMBL" id="KAJ8534316.1"/>
    </source>
</evidence>
<evidence type="ECO:0000256" key="5">
    <source>
        <dbReference type="ARBA" id="ARBA00059307"/>
    </source>
</evidence>
<comment type="caution">
    <text evidence="10">The sequence shown here is derived from an EMBL/GenBank/DDBJ whole genome shotgun (WGS) entry which is preliminary data.</text>
</comment>
<feature type="domain" description="Cyclin-like" evidence="8">
    <location>
        <begin position="343"/>
        <end position="427"/>
    </location>
</feature>
<gene>
    <name evidence="10" type="ORF">K7X08_007640</name>
</gene>
<dbReference type="PROSITE" id="PS00292">
    <property type="entry name" value="CYCLINS"/>
    <property type="match status" value="1"/>
</dbReference>
<dbReference type="Pfam" id="PF02984">
    <property type="entry name" value="Cyclin_C"/>
    <property type="match status" value="1"/>
</dbReference>
<comment type="function">
    <text evidence="5">Essential for the control of the cell cycle at the G2/M (mitosis) transition. G2/M cyclins accumulate steadily during G2 and are abruptly destroyed at mitosis.</text>
</comment>
<evidence type="ECO:0000259" key="8">
    <source>
        <dbReference type="SMART" id="SM00385"/>
    </source>
</evidence>
<dbReference type="CDD" id="cd20567">
    <property type="entry name" value="CYCLIN_AtCycB-like_rpt1"/>
    <property type="match status" value="1"/>
</dbReference>
<dbReference type="InterPro" id="IPR004367">
    <property type="entry name" value="Cyclin_C-dom"/>
</dbReference>
<evidence type="ECO:0000259" key="9">
    <source>
        <dbReference type="SMART" id="SM01332"/>
    </source>
</evidence>
<keyword evidence="2" id="KW-0132">Cell division</keyword>
<dbReference type="SMART" id="SM01332">
    <property type="entry name" value="Cyclin_C"/>
    <property type="match status" value="1"/>
</dbReference>
<dbReference type="InterPro" id="IPR023213">
    <property type="entry name" value="CAT-like_dom_sf"/>
</dbReference>
<evidence type="ECO:0000256" key="6">
    <source>
        <dbReference type="ARBA" id="ARBA00065123"/>
    </source>
</evidence>
<name>A0A9Q1QZN8_9SOLA</name>
<organism evidence="10 11">
    <name type="scientific">Anisodus acutangulus</name>
    <dbReference type="NCBI Taxonomy" id="402998"/>
    <lineage>
        <taxon>Eukaryota</taxon>
        <taxon>Viridiplantae</taxon>
        <taxon>Streptophyta</taxon>
        <taxon>Embryophyta</taxon>
        <taxon>Tracheophyta</taxon>
        <taxon>Spermatophyta</taxon>
        <taxon>Magnoliopsida</taxon>
        <taxon>eudicotyledons</taxon>
        <taxon>Gunneridae</taxon>
        <taxon>Pentapetalae</taxon>
        <taxon>asterids</taxon>
        <taxon>lamiids</taxon>
        <taxon>Solanales</taxon>
        <taxon>Solanaceae</taxon>
        <taxon>Solanoideae</taxon>
        <taxon>Hyoscyameae</taxon>
        <taxon>Anisodus</taxon>
    </lineage>
</organism>
<keyword evidence="3 7" id="KW-0195">Cyclin</keyword>
<sequence length="564" mass="62844">MATGTLTRSTKLANLVNIRKRFVPPLPNYCVGNVVAVATTCEVENINGDYLATLVTCITKSLLELSSKYVEEHSRNEAILAIPYDFIELNEAQIRGEVAMQVSSLCGYELYVDFGWGKPLWVGSNPRIGTNNVRLMDSRDRGRGGIDAWIFLNDKGEVVVPGAIKQKKNMAVGGRNRKVLGDIGNLATGRVVEGKPLPQKCVVVNVKGANVAKVPVGKKPAQKKVSVKPNPEDIIVISPDTHEKLMEKKMQRKKKAAEDISKKKSTLTSTLTARSKAACGLSKKPKEQIVDIDAADVNNELAVLEYVEDIYSFYKLAENETRVHDYIDSQPELSEKMRAILIDWLIEVHHKFELNPETLYLTINIVDRYLAVESTSRRELQLVGISSMLIASKYEEIWAPEVNDFVGISDKTYTHDQVLTMEKQILGQLEWYLTVPTPYVFLTRFIKASIPDPEMENMVYFLAELGLMNYATIMYCPSMIAASAVYAARNTLNRTPFWNGTLKLHTGFSESRIMDCARLLVSYHTEAATHKLKVIYKKYSSSEKGAVALLSPAKSLLAASSSSC</sequence>
<dbReference type="FunFam" id="1.10.472.10:FF:000032">
    <property type="entry name" value="G2/mitotic-specific cyclin-1"/>
    <property type="match status" value="1"/>
</dbReference>
<dbReference type="Gene3D" id="1.10.472.10">
    <property type="entry name" value="Cyclin-like"/>
    <property type="match status" value="2"/>
</dbReference>
<dbReference type="InterPro" id="IPR036915">
    <property type="entry name" value="Cyclin-like_sf"/>
</dbReference>
<dbReference type="InterPro" id="IPR006671">
    <property type="entry name" value="Cyclin_N"/>
</dbReference>
<dbReference type="Pfam" id="PF02458">
    <property type="entry name" value="Transferase"/>
    <property type="match status" value="1"/>
</dbReference>
<comment type="subunit">
    <text evidence="6">Interacts with the CDC2 and CDK2 protein kinases to form a serine/threonine kinase holoenzyme complex. The cyclin subunit imparts substrate specificity to the complex.</text>
</comment>
<evidence type="ECO:0000256" key="4">
    <source>
        <dbReference type="ARBA" id="ARBA00023306"/>
    </source>
</evidence>
<reference evidence="11" key="1">
    <citation type="journal article" date="2023" name="Proc. Natl. Acad. Sci. U.S.A.">
        <title>Genomic and structural basis for evolution of tropane alkaloid biosynthesis.</title>
        <authorList>
            <person name="Wanga Y.-J."/>
            <person name="Taina T."/>
            <person name="Yua J.-Y."/>
            <person name="Lia J."/>
            <person name="Xua B."/>
            <person name="Chenc J."/>
            <person name="D'Auriad J.C."/>
            <person name="Huanga J.-P."/>
            <person name="Huanga S.-X."/>
        </authorList>
    </citation>
    <scope>NUCLEOTIDE SEQUENCE [LARGE SCALE GENOMIC DNA]</scope>
    <source>
        <strain evidence="11">cv. KIB-2019</strain>
    </source>
</reference>
<dbReference type="PANTHER" id="PTHR10177">
    <property type="entry name" value="CYCLINS"/>
    <property type="match status" value="1"/>
</dbReference>
<dbReference type="EMBL" id="JAJAGQ010000019">
    <property type="protein sequence ID" value="KAJ8534316.1"/>
    <property type="molecule type" value="Genomic_DNA"/>
</dbReference>
<dbReference type="SMART" id="SM00385">
    <property type="entry name" value="CYCLIN"/>
    <property type="match status" value="2"/>
</dbReference>
<dbReference type="GO" id="GO:0010332">
    <property type="term" value="P:response to gamma radiation"/>
    <property type="evidence" value="ECO:0007669"/>
    <property type="project" value="UniProtKB-ARBA"/>
</dbReference>
<dbReference type="GO" id="GO:0051301">
    <property type="term" value="P:cell division"/>
    <property type="evidence" value="ECO:0007669"/>
    <property type="project" value="UniProtKB-KW"/>
</dbReference>
<keyword evidence="4" id="KW-0131">Cell cycle</keyword>
<dbReference type="AlphaFoldDB" id="A0A9Q1QZN8"/>
<evidence type="ECO:0000256" key="1">
    <source>
        <dbReference type="ARBA" id="ARBA00006955"/>
    </source>
</evidence>
<dbReference type="InterPro" id="IPR048258">
    <property type="entry name" value="Cyclins_cyclin-box"/>
</dbReference>
<accession>A0A9Q1QZN8</accession>
<dbReference type="OrthoDB" id="5590282at2759"/>
<proteinExistence type="inferred from homology"/>
<evidence type="ECO:0000313" key="11">
    <source>
        <dbReference type="Proteomes" id="UP001152561"/>
    </source>
</evidence>
<dbReference type="Pfam" id="PF00134">
    <property type="entry name" value="Cyclin_N"/>
    <property type="match status" value="1"/>
</dbReference>
<evidence type="ECO:0000256" key="2">
    <source>
        <dbReference type="ARBA" id="ARBA00022618"/>
    </source>
</evidence>
<dbReference type="SUPFAM" id="SSF47954">
    <property type="entry name" value="Cyclin-like"/>
    <property type="match status" value="2"/>
</dbReference>
<dbReference type="Proteomes" id="UP001152561">
    <property type="component" value="Unassembled WGS sequence"/>
</dbReference>